<sequence>MSTAVTRPASGATDLNTLKGVGPAMRERLERLGLQVAEDLLFHLPLRYQDRTRVTPIAGLRAGHEAVVEGEVTASDVIQGRRRSLLVRLRDGSGIMSLRFFHFSQAQVTQFTRGARIRLFGEARSGSTGLEMYHPEYRLLKDDTADEVEETLTPIYPTTEGLAQPRLRALIRQAFEHLDQGSLTLEELIPEHIRTRFRLPALRESLDYLHFPPPDAPLERLSDGHHPTQRRLALEELLAHQLSLYRIRLRIQDDAAPALPGSGGLATRFLTQLPFSLTGAQRRVLSEISADIQQTTPMLRLVQGDVGSGKTVVAAMAMLQAVTGGYQAALMAPTELLAEQHYKSLKRWFEPLGIEVAWLSGKLKGKARLEAKAMISEGRAQVVAGTHALFQEDVHFQRLGLAVIDEQHRFGVHQRLALRQKGEVSGATPHQLIMTATPIPRTLAMSAYADLDVSIIDELPPGRTPVKTVAVSDERRGEVTERIRNACQAGRQAYWVCTLIEESEALTCQAAEVTRDTLTEALPEFQVGLVHGRMKATEKAEVMNAFRDGELDLLVATTVIEVGVDVPNASLMIIENPERLGLAQLHQLRGRVGRGKVESFCVLLYHPPLSDTSRERLAVLRESNDGFRIAERDLELRGPGEVLGTRQTGLVGMKIADLTRDRDLLEPVRSLTRAMLDQAPESVEPLIRRWLGEAAGQYGQV</sequence>
<evidence type="ECO:0000259" key="17">
    <source>
        <dbReference type="PROSITE" id="PS51194"/>
    </source>
</evidence>
<evidence type="ECO:0000256" key="5">
    <source>
        <dbReference type="ARBA" id="ARBA00022801"/>
    </source>
</evidence>
<keyword evidence="6 15" id="KW-0347">Helicase</keyword>
<dbReference type="Pfam" id="PF00270">
    <property type="entry name" value="DEAD"/>
    <property type="match status" value="1"/>
</dbReference>
<dbReference type="CDD" id="cd17992">
    <property type="entry name" value="DEXHc_RecG"/>
    <property type="match status" value="1"/>
</dbReference>
<comment type="catalytic activity">
    <reaction evidence="12 15">
        <text>Couples ATP hydrolysis with the unwinding of duplex DNA by translocating in the 3'-5' direction.</text>
        <dbReference type="EC" id="5.6.2.4"/>
    </reaction>
</comment>
<evidence type="ECO:0000256" key="7">
    <source>
        <dbReference type="ARBA" id="ARBA00022840"/>
    </source>
</evidence>
<dbReference type="Pfam" id="PF17191">
    <property type="entry name" value="RecG_wedge"/>
    <property type="match status" value="1"/>
</dbReference>
<dbReference type="EC" id="5.6.2.4" evidence="13 15"/>
<evidence type="ECO:0000256" key="11">
    <source>
        <dbReference type="ARBA" id="ARBA00023235"/>
    </source>
</evidence>
<dbReference type="EMBL" id="BMZM01000002">
    <property type="protein sequence ID" value="GHC22731.1"/>
    <property type="molecule type" value="Genomic_DNA"/>
</dbReference>
<evidence type="ECO:0000259" key="16">
    <source>
        <dbReference type="PROSITE" id="PS51192"/>
    </source>
</evidence>
<dbReference type="Pfam" id="PF19833">
    <property type="entry name" value="RecG_dom3_C"/>
    <property type="match status" value="1"/>
</dbReference>
<evidence type="ECO:0000313" key="18">
    <source>
        <dbReference type="EMBL" id="GHC22731.1"/>
    </source>
</evidence>
<dbReference type="PROSITE" id="PS51194">
    <property type="entry name" value="HELICASE_CTER"/>
    <property type="match status" value="1"/>
</dbReference>
<dbReference type="SUPFAM" id="SSF50249">
    <property type="entry name" value="Nucleic acid-binding proteins"/>
    <property type="match status" value="1"/>
</dbReference>
<keyword evidence="10 15" id="KW-0234">DNA repair</keyword>
<accession>A0ABQ3FGG1</accession>
<comment type="function">
    <text evidence="15">Plays a critical role in recombination and DNA repair. Helps process Holliday junction intermediates to mature products by catalyzing branch migration. Has replication fork regression activity, unwinds stalled or blocked replication forks to make a HJ that can be resolved. Has a DNA unwinding activity characteristic of a DNA helicase with 3'-5' polarity.</text>
</comment>
<dbReference type="InterPro" id="IPR012340">
    <property type="entry name" value="NA-bd_OB-fold"/>
</dbReference>
<dbReference type="InterPro" id="IPR014001">
    <property type="entry name" value="Helicase_ATP-bd"/>
</dbReference>
<dbReference type="InterPro" id="IPR004609">
    <property type="entry name" value="ATP-dep_DNA_helicase_RecG"/>
</dbReference>
<dbReference type="NCBIfam" id="NF008168">
    <property type="entry name" value="PRK10917.2-2"/>
    <property type="match status" value="1"/>
</dbReference>
<dbReference type="PANTHER" id="PTHR47964:SF1">
    <property type="entry name" value="ATP-DEPENDENT DNA HELICASE HOMOLOG RECG, CHLOROPLASTIC"/>
    <property type="match status" value="1"/>
</dbReference>
<keyword evidence="3 15" id="KW-0547">Nucleotide-binding</keyword>
<dbReference type="Gene3D" id="2.40.50.140">
    <property type="entry name" value="Nucleic acid-binding proteins"/>
    <property type="match status" value="1"/>
</dbReference>
<dbReference type="InterPro" id="IPR001650">
    <property type="entry name" value="Helicase_C-like"/>
</dbReference>
<protein>
    <recommendedName>
        <fullName evidence="2 15">ATP-dependent DNA helicase RecG</fullName>
        <ecNumber evidence="13 15">5.6.2.4</ecNumber>
    </recommendedName>
</protein>
<evidence type="ECO:0000256" key="12">
    <source>
        <dbReference type="ARBA" id="ARBA00034617"/>
    </source>
</evidence>
<feature type="domain" description="Helicase ATP-binding" evidence="16">
    <location>
        <begin position="291"/>
        <end position="456"/>
    </location>
</feature>
<dbReference type="InterPro" id="IPR011545">
    <property type="entry name" value="DEAD/DEAH_box_helicase_dom"/>
</dbReference>
<evidence type="ECO:0000313" key="19">
    <source>
        <dbReference type="Proteomes" id="UP000604243"/>
    </source>
</evidence>
<keyword evidence="8" id="KW-0238">DNA-binding</keyword>
<name>A0ABQ3FGG1_9GAMM</name>
<dbReference type="InterPro" id="IPR033454">
    <property type="entry name" value="RecG_wedge"/>
</dbReference>
<dbReference type="InterPro" id="IPR045562">
    <property type="entry name" value="RecG_dom3_C"/>
</dbReference>
<keyword evidence="9 15" id="KW-0233">DNA recombination</keyword>
<comment type="caution">
    <text evidence="18">The sequence shown here is derived from an EMBL/GenBank/DDBJ whole genome shotgun (WGS) entry which is preliminary data.</text>
</comment>
<dbReference type="SMART" id="SM00490">
    <property type="entry name" value="HELICc"/>
    <property type="match status" value="1"/>
</dbReference>
<dbReference type="GO" id="GO:0004386">
    <property type="term" value="F:helicase activity"/>
    <property type="evidence" value="ECO:0007669"/>
    <property type="project" value="UniProtKB-KW"/>
</dbReference>
<dbReference type="NCBIfam" id="NF008166">
    <property type="entry name" value="PRK10917.1-4"/>
    <property type="match status" value="1"/>
</dbReference>
<keyword evidence="7 15" id="KW-0067">ATP-binding</keyword>
<evidence type="ECO:0000256" key="6">
    <source>
        <dbReference type="ARBA" id="ARBA00022806"/>
    </source>
</evidence>
<keyword evidence="5 15" id="KW-0378">Hydrolase</keyword>
<dbReference type="RefSeq" id="WP_189516441.1">
    <property type="nucleotide sequence ID" value="NZ_BMZM01000002.1"/>
</dbReference>
<evidence type="ECO:0000256" key="4">
    <source>
        <dbReference type="ARBA" id="ARBA00022763"/>
    </source>
</evidence>
<organism evidence="18 19">
    <name type="scientific">Kushneria pakistanensis</name>
    <dbReference type="NCBI Taxonomy" id="1508770"/>
    <lineage>
        <taxon>Bacteria</taxon>
        <taxon>Pseudomonadati</taxon>
        <taxon>Pseudomonadota</taxon>
        <taxon>Gammaproteobacteria</taxon>
        <taxon>Oceanospirillales</taxon>
        <taxon>Halomonadaceae</taxon>
        <taxon>Kushneria</taxon>
    </lineage>
</organism>
<keyword evidence="19" id="KW-1185">Reference proteome</keyword>
<dbReference type="Pfam" id="PF00271">
    <property type="entry name" value="Helicase_C"/>
    <property type="match status" value="1"/>
</dbReference>
<dbReference type="NCBIfam" id="TIGR00643">
    <property type="entry name" value="recG"/>
    <property type="match status" value="1"/>
</dbReference>
<keyword evidence="11" id="KW-0413">Isomerase</keyword>
<dbReference type="Gene3D" id="3.40.50.300">
    <property type="entry name" value="P-loop containing nucleotide triphosphate hydrolases"/>
    <property type="match status" value="2"/>
</dbReference>
<dbReference type="Proteomes" id="UP000604243">
    <property type="component" value="Unassembled WGS sequence"/>
</dbReference>
<reference evidence="19" key="1">
    <citation type="journal article" date="2019" name="Int. J. Syst. Evol. Microbiol.">
        <title>The Global Catalogue of Microorganisms (GCM) 10K type strain sequencing project: providing services to taxonomists for standard genome sequencing and annotation.</title>
        <authorList>
            <consortium name="The Broad Institute Genomics Platform"/>
            <consortium name="The Broad Institute Genome Sequencing Center for Infectious Disease"/>
            <person name="Wu L."/>
            <person name="Ma J."/>
        </authorList>
    </citation>
    <scope>NUCLEOTIDE SEQUENCE [LARGE SCALE GENOMIC DNA]</scope>
    <source>
        <strain evidence="19">KCTC 42082</strain>
    </source>
</reference>
<dbReference type="PROSITE" id="PS51192">
    <property type="entry name" value="HELICASE_ATP_BIND_1"/>
    <property type="match status" value="1"/>
</dbReference>
<evidence type="ECO:0000256" key="3">
    <source>
        <dbReference type="ARBA" id="ARBA00022741"/>
    </source>
</evidence>
<dbReference type="NCBIfam" id="NF008163">
    <property type="entry name" value="PRK10917.1-1"/>
    <property type="match status" value="1"/>
</dbReference>
<comment type="similarity">
    <text evidence="1 15">Belongs to the helicase family. RecG subfamily.</text>
</comment>
<evidence type="ECO:0000256" key="10">
    <source>
        <dbReference type="ARBA" id="ARBA00023204"/>
    </source>
</evidence>
<dbReference type="CDD" id="cd04488">
    <property type="entry name" value="RecG_wedge_OBF"/>
    <property type="match status" value="1"/>
</dbReference>
<evidence type="ECO:0000256" key="15">
    <source>
        <dbReference type="RuleBase" id="RU363016"/>
    </source>
</evidence>
<evidence type="ECO:0000256" key="2">
    <source>
        <dbReference type="ARBA" id="ARBA00017846"/>
    </source>
</evidence>
<keyword evidence="4 15" id="KW-0227">DNA damage</keyword>
<dbReference type="SUPFAM" id="SSF52540">
    <property type="entry name" value="P-loop containing nucleoside triphosphate hydrolases"/>
    <property type="match status" value="2"/>
</dbReference>
<dbReference type="PANTHER" id="PTHR47964">
    <property type="entry name" value="ATP-DEPENDENT DNA HELICASE HOMOLOG RECG, CHLOROPLASTIC"/>
    <property type="match status" value="1"/>
</dbReference>
<evidence type="ECO:0000256" key="14">
    <source>
        <dbReference type="ARBA" id="ARBA00048988"/>
    </source>
</evidence>
<evidence type="ECO:0000256" key="13">
    <source>
        <dbReference type="ARBA" id="ARBA00034808"/>
    </source>
</evidence>
<proteinExistence type="inferred from homology"/>
<evidence type="ECO:0000256" key="1">
    <source>
        <dbReference type="ARBA" id="ARBA00007504"/>
    </source>
</evidence>
<dbReference type="InterPro" id="IPR047112">
    <property type="entry name" value="RecG/Mfd"/>
</dbReference>
<comment type="catalytic activity">
    <reaction evidence="14 15">
        <text>ATP + H2O = ADP + phosphate + H(+)</text>
        <dbReference type="Rhea" id="RHEA:13065"/>
        <dbReference type="ChEBI" id="CHEBI:15377"/>
        <dbReference type="ChEBI" id="CHEBI:15378"/>
        <dbReference type="ChEBI" id="CHEBI:30616"/>
        <dbReference type="ChEBI" id="CHEBI:43474"/>
        <dbReference type="ChEBI" id="CHEBI:456216"/>
        <dbReference type="EC" id="5.6.2.4"/>
    </reaction>
</comment>
<gene>
    <name evidence="18" type="primary">recG</name>
    <name evidence="18" type="ORF">GCM10010082_13560</name>
</gene>
<evidence type="ECO:0000256" key="9">
    <source>
        <dbReference type="ARBA" id="ARBA00023172"/>
    </source>
</evidence>
<feature type="domain" description="Helicase C-terminal" evidence="17">
    <location>
        <begin position="489"/>
        <end position="635"/>
    </location>
</feature>
<dbReference type="NCBIfam" id="NF008165">
    <property type="entry name" value="PRK10917.1-3"/>
    <property type="match status" value="1"/>
</dbReference>
<dbReference type="SMART" id="SM00487">
    <property type="entry name" value="DEXDc"/>
    <property type="match status" value="1"/>
</dbReference>
<evidence type="ECO:0000256" key="8">
    <source>
        <dbReference type="ARBA" id="ARBA00023125"/>
    </source>
</evidence>
<dbReference type="InterPro" id="IPR027417">
    <property type="entry name" value="P-loop_NTPase"/>
</dbReference>